<dbReference type="EMBL" id="JAOQAZ010000015">
    <property type="protein sequence ID" value="KAJ4258758.1"/>
    <property type="molecule type" value="Genomic_DNA"/>
</dbReference>
<evidence type="ECO:0000256" key="2">
    <source>
        <dbReference type="SAM" id="MobiDB-lite"/>
    </source>
</evidence>
<keyword evidence="6" id="KW-1185">Reference proteome</keyword>
<keyword evidence="1" id="KW-0677">Repeat</keyword>
<protein>
    <recommendedName>
        <fullName evidence="7">NACHT domain-containing protein</fullName>
    </recommendedName>
</protein>
<dbReference type="PANTHER" id="PTHR10039">
    <property type="entry name" value="AMELOGENIN"/>
    <property type="match status" value="1"/>
</dbReference>
<organism evidence="5 6">
    <name type="scientific">Fusarium torreyae</name>
    <dbReference type="NCBI Taxonomy" id="1237075"/>
    <lineage>
        <taxon>Eukaryota</taxon>
        <taxon>Fungi</taxon>
        <taxon>Dikarya</taxon>
        <taxon>Ascomycota</taxon>
        <taxon>Pezizomycotina</taxon>
        <taxon>Sordariomycetes</taxon>
        <taxon>Hypocreomycetidae</taxon>
        <taxon>Hypocreales</taxon>
        <taxon>Nectriaceae</taxon>
        <taxon>Fusarium</taxon>
    </lineage>
</organism>
<dbReference type="PANTHER" id="PTHR10039:SF5">
    <property type="entry name" value="NACHT DOMAIN-CONTAINING PROTEIN"/>
    <property type="match status" value="1"/>
</dbReference>
<feature type="compositionally biased region" description="Polar residues" evidence="2">
    <location>
        <begin position="164"/>
        <end position="191"/>
    </location>
</feature>
<accession>A0A9W8RZ28</accession>
<feature type="region of interest" description="Disordered" evidence="2">
    <location>
        <begin position="157"/>
        <end position="193"/>
    </location>
</feature>
<dbReference type="Pfam" id="PF24883">
    <property type="entry name" value="NPHP3_N"/>
    <property type="match status" value="1"/>
</dbReference>
<evidence type="ECO:0000259" key="3">
    <source>
        <dbReference type="Pfam" id="PF24883"/>
    </source>
</evidence>
<sequence>MAAAASVPIALDTMEDTIVPCLVKAVDVYHAVREIHSHNYTDRCDTDFARLSDALSASVQCVKDLAHEPDEPRSVYLVKFACIQIGDDLLVHINRVLSSFNGLVDAPGFCKLWPQEDLAALHSRLSEVVHQIQDAIPNADTLHLPLVGDLQLANQDDGLDSHEITTPSQTAQDPQSQLKDGTSQSPGSNYPSRVAAPRLAPAGLINDFILESLAYKSMHDRESQVTEAHAKTLDWIFDNSAIEQPLRQKFRDSFVSWLNGSELGPIYWITGKPGSGKSTLMRFLSQHPVATYYLRRWAGKKRVSTAGFFFWTSGSRQQRSQTGLLRYLLHQLLSSEPELIEKTFPNLWTQLRQMSTKERINFALDWTVSDLQDAFHSLLDSALSQMNICLFIDGLDEFDGDHHQIIDFFKGLTTRQNGQSLKLCLSSRPWDVFKEAFGTSVPNTKLQDLSYEDMYRYAKDTLKTNAQLRELIRQNQDLTHGLIISIVEQADGVFLWVRLAVERMLAAFQKNNEFDVLETTLKNLPSELDDLFEKLLFKDQTPSEIMQTATLFQLMHGREIVADFIKDESSNSLTVWELAFALSEDDDALALEREVHEATDEEIQTRCQTTIQYIKTRFSGLLNVHMGARMGNMRVPKFADRAKEVANLVTTSKVIYVHRTVRDWLMEAGGAGERLKKLQSSDFDPHLRLLRSYVLRLKHPLDEIEHHRRLDEWYPDIALAMTHARYISNGPQNLQRKFLNEMNKTISWLWLEKPSDPHDHWAKGAFGAYEVRMKASPIHRPFLCLATKFGLTEYVCQEVSDLAQDPEAVEEDEESDGSTPLLSYATEFLCSRNKTIFPVSSPKLVRWLLENPSRINPGPNHEYKHFITHKPITPWLALLRHLRDAKRRGWIEYYDIDPEGTARWAEMVRSFVEYADVKAVVTRDAWDPEITALGVLELLEETYGSAKVQGIKLLMKSMVDG</sequence>
<reference evidence="5" key="1">
    <citation type="submission" date="2022-09" db="EMBL/GenBank/DDBJ databases">
        <title>Fusarium specimens isolated from Avocado Roots.</title>
        <authorList>
            <person name="Stajich J."/>
            <person name="Roper C."/>
            <person name="Heimlech-Rivalta G."/>
        </authorList>
    </citation>
    <scope>NUCLEOTIDE SEQUENCE</scope>
    <source>
        <strain evidence="5">CF00136</strain>
    </source>
</reference>
<dbReference type="InterPro" id="IPR027417">
    <property type="entry name" value="P-loop_NTPase"/>
</dbReference>
<name>A0A9W8RZ28_9HYPO</name>
<dbReference type="AlphaFoldDB" id="A0A9W8RZ28"/>
<feature type="domain" description="DUF7791" evidence="4">
    <location>
        <begin position="543"/>
        <end position="698"/>
    </location>
</feature>
<dbReference type="OrthoDB" id="443402at2759"/>
<gene>
    <name evidence="5" type="ORF">NW762_007845</name>
</gene>
<comment type="caution">
    <text evidence="5">The sequence shown here is derived from an EMBL/GenBank/DDBJ whole genome shotgun (WGS) entry which is preliminary data.</text>
</comment>
<dbReference type="Proteomes" id="UP001152049">
    <property type="component" value="Unassembled WGS sequence"/>
</dbReference>
<dbReference type="SUPFAM" id="SSF52540">
    <property type="entry name" value="P-loop containing nucleoside triphosphate hydrolases"/>
    <property type="match status" value="1"/>
</dbReference>
<dbReference type="InterPro" id="IPR056884">
    <property type="entry name" value="NPHP3-like_N"/>
</dbReference>
<evidence type="ECO:0008006" key="7">
    <source>
        <dbReference type="Google" id="ProtNLM"/>
    </source>
</evidence>
<evidence type="ECO:0000256" key="1">
    <source>
        <dbReference type="ARBA" id="ARBA00022737"/>
    </source>
</evidence>
<dbReference type="InterPro" id="IPR056693">
    <property type="entry name" value="DUF7791"/>
</dbReference>
<dbReference type="Pfam" id="PF25053">
    <property type="entry name" value="DUF7791"/>
    <property type="match status" value="1"/>
</dbReference>
<proteinExistence type="predicted"/>
<evidence type="ECO:0000313" key="5">
    <source>
        <dbReference type="EMBL" id="KAJ4258758.1"/>
    </source>
</evidence>
<feature type="domain" description="Nephrocystin 3-like N-terminal" evidence="3">
    <location>
        <begin position="252"/>
        <end position="428"/>
    </location>
</feature>
<evidence type="ECO:0000313" key="6">
    <source>
        <dbReference type="Proteomes" id="UP001152049"/>
    </source>
</evidence>
<evidence type="ECO:0000259" key="4">
    <source>
        <dbReference type="Pfam" id="PF25053"/>
    </source>
</evidence>
<dbReference type="Gene3D" id="3.40.50.300">
    <property type="entry name" value="P-loop containing nucleotide triphosphate hydrolases"/>
    <property type="match status" value="1"/>
</dbReference>